<evidence type="ECO:0000256" key="2">
    <source>
        <dbReference type="SAM" id="Phobius"/>
    </source>
</evidence>
<organism evidence="3 4">
    <name type="scientific">Natronospirillum operosum</name>
    <dbReference type="NCBI Taxonomy" id="2759953"/>
    <lineage>
        <taxon>Bacteria</taxon>
        <taxon>Pseudomonadati</taxon>
        <taxon>Pseudomonadota</taxon>
        <taxon>Gammaproteobacteria</taxon>
        <taxon>Oceanospirillales</taxon>
        <taxon>Natronospirillaceae</taxon>
        <taxon>Natronospirillum</taxon>
    </lineage>
</organism>
<keyword evidence="2" id="KW-1133">Transmembrane helix</keyword>
<feature type="transmembrane region" description="Helical" evidence="2">
    <location>
        <begin position="29"/>
        <end position="48"/>
    </location>
</feature>
<comment type="caution">
    <text evidence="3">The sequence shown here is derived from an EMBL/GenBank/DDBJ whole genome shotgun (WGS) entry which is preliminary data.</text>
</comment>
<dbReference type="AlphaFoldDB" id="A0A4Z0W2N0"/>
<gene>
    <name evidence="3" type="ORF">E4656_16285</name>
</gene>
<dbReference type="RefSeq" id="WP_135484372.1">
    <property type="nucleotide sequence ID" value="NZ_SRMF01000009.1"/>
</dbReference>
<accession>A0A4Z0W2N0</accession>
<protein>
    <submittedName>
        <fullName evidence="3">Uncharacterized protein</fullName>
    </submittedName>
</protein>
<name>A0A4Z0W2N0_9GAMM</name>
<reference evidence="3 4" key="1">
    <citation type="submission" date="2019-04" db="EMBL/GenBank/DDBJ databases">
        <title>Natronospirillum operosus gen. nov., sp. nov., a haloalkaliphilic satellite isolated from decaying biomass of laboratory culture of cyanobacterium Geitlerinema sp. and proposal of Natronospirillaceae fam. nov. and Saccharospirillaceae fam. nov.</title>
        <authorList>
            <person name="Kevbrin V."/>
            <person name="Boltyanskaya Y."/>
            <person name="Koziaeva V."/>
            <person name="Grouzdev D.S."/>
            <person name="Park M."/>
            <person name="Cho J."/>
        </authorList>
    </citation>
    <scope>NUCLEOTIDE SEQUENCE [LARGE SCALE GENOMIC DNA]</scope>
    <source>
        <strain evidence="3 4">G-116</strain>
    </source>
</reference>
<dbReference type="Proteomes" id="UP000297475">
    <property type="component" value="Unassembled WGS sequence"/>
</dbReference>
<feature type="region of interest" description="Disordered" evidence="1">
    <location>
        <begin position="175"/>
        <end position="206"/>
    </location>
</feature>
<sequence>MPETPERRLQPLYRLARKLRQQWSEVPPVAWIAVVVLLLLGLGYAVGFTTGQGQAERTASQAERASVQALEAQHAEELTALRQSRDQLRQALQQLSEQAREQVTSAELSTEALADLQADLAALRQRHAALESRYEEQSARLAAAEAEAERLRQQFREELEQLQQTHQDELEQLQRTHESELERQQQLEQPTLPFSPQSLECPGPSGTGYHCSGMPAAAAGYRPDGAVIPD</sequence>
<keyword evidence="2" id="KW-0472">Membrane</keyword>
<dbReference type="EMBL" id="SRMF01000009">
    <property type="protein sequence ID" value="TGG91279.1"/>
    <property type="molecule type" value="Genomic_DNA"/>
</dbReference>
<keyword evidence="4" id="KW-1185">Reference proteome</keyword>
<keyword evidence="2" id="KW-0812">Transmembrane</keyword>
<feature type="compositionally biased region" description="Basic and acidic residues" evidence="1">
    <location>
        <begin position="175"/>
        <end position="185"/>
    </location>
</feature>
<evidence type="ECO:0000313" key="3">
    <source>
        <dbReference type="EMBL" id="TGG91279.1"/>
    </source>
</evidence>
<proteinExistence type="predicted"/>
<evidence type="ECO:0000313" key="4">
    <source>
        <dbReference type="Proteomes" id="UP000297475"/>
    </source>
</evidence>
<evidence type="ECO:0000256" key="1">
    <source>
        <dbReference type="SAM" id="MobiDB-lite"/>
    </source>
</evidence>